<dbReference type="GO" id="GO:0050821">
    <property type="term" value="P:protein stabilization"/>
    <property type="evidence" value="ECO:0007669"/>
    <property type="project" value="TreeGrafter"/>
</dbReference>
<accession>A0A8D2LSB9</accession>
<dbReference type="Pfam" id="PF05180">
    <property type="entry name" value="zf-DNL"/>
    <property type="match status" value="1"/>
</dbReference>
<dbReference type="PROSITE" id="PS51501">
    <property type="entry name" value="ZF_DNL"/>
    <property type="match status" value="1"/>
</dbReference>
<keyword evidence="7" id="KW-1185">Reference proteome</keyword>
<reference evidence="6" key="2">
    <citation type="submission" date="2025-09" db="UniProtKB">
        <authorList>
            <consortium name="Ensembl"/>
        </authorList>
    </citation>
    <scope>IDENTIFICATION</scope>
</reference>
<reference evidence="6" key="1">
    <citation type="submission" date="2025-08" db="UniProtKB">
        <authorList>
            <consortium name="Ensembl"/>
        </authorList>
    </citation>
    <scope>IDENTIFICATION</scope>
</reference>
<evidence type="ECO:0000256" key="1">
    <source>
        <dbReference type="ARBA" id="ARBA00022723"/>
    </source>
</evidence>
<dbReference type="Proteomes" id="UP000694545">
    <property type="component" value="Unplaced"/>
</dbReference>
<keyword evidence="1" id="KW-0479">Metal-binding</keyword>
<dbReference type="Ensembl" id="ENSVKKT00000027499.1">
    <property type="protein sequence ID" value="ENSVKKP00000026842.1"/>
    <property type="gene ID" value="ENSVKKG00000017504.1"/>
</dbReference>
<evidence type="ECO:0000256" key="2">
    <source>
        <dbReference type="ARBA" id="ARBA00022771"/>
    </source>
</evidence>
<dbReference type="AlphaFoldDB" id="A0A8D2LSB9"/>
<dbReference type="PANTHER" id="PTHR20922:SF13">
    <property type="entry name" value="DNL-TYPE ZINC FINGER PROTEIN"/>
    <property type="match status" value="1"/>
</dbReference>
<feature type="domain" description="DNL-type" evidence="5">
    <location>
        <begin position="29"/>
        <end position="126"/>
    </location>
</feature>
<evidence type="ECO:0000256" key="4">
    <source>
        <dbReference type="PROSITE-ProRule" id="PRU00834"/>
    </source>
</evidence>
<protein>
    <submittedName>
        <fullName evidence="6">DNL-type zinc finger</fullName>
    </submittedName>
</protein>
<evidence type="ECO:0000313" key="6">
    <source>
        <dbReference type="Ensembl" id="ENSVKKP00000026842.1"/>
    </source>
</evidence>
<dbReference type="InterPro" id="IPR024158">
    <property type="entry name" value="Mt_import_TIM15"/>
</dbReference>
<dbReference type="PANTHER" id="PTHR20922">
    <property type="entry name" value="DNL-TYPE ZINC FINGER PROTEIN"/>
    <property type="match status" value="1"/>
</dbReference>
<dbReference type="GO" id="GO:0006457">
    <property type="term" value="P:protein folding"/>
    <property type="evidence" value="ECO:0007669"/>
    <property type="project" value="TreeGrafter"/>
</dbReference>
<dbReference type="GO" id="GO:0051087">
    <property type="term" value="F:protein-folding chaperone binding"/>
    <property type="evidence" value="ECO:0007669"/>
    <property type="project" value="TreeGrafter"/>
</dbReference>
<keyword evidence="2 4" id="KW-0863">Zinc-finger</keyword>
<evidence type="ECO:0000259" key="5">
    <source>
        <dbReference type="PROSITE" id="PS51501"/>
    </source>
</evidence>
<keyword evidence="3" id="KW-0862">Zinc</keyword>
<evidence type="ECO:0000256" key="3">
    <source>
        <dbReference type="ARBA" id="ARBA00022833"/>
    </source>
</evidence>
<dbReference type="GO" id="GO:0030150">
    <property type="term" value="P:protein import into mitochondrial matrix"/>
    <property type="evidence" value="ECO:0007669"/>
    <property type="project" value="TreeGrafter"/>
</dbReference>
<sequence length="182" mass="19854">QSRRPTAAGAARPTCLRELRHFRAGRRRGGGSPGADALFPQVCGTRSARTISKAAYHRGVVIVQCPGCKNRHIIADNLGWFSDLDGKRNIEEILAARGEAVRRVAGKDVVELLRSDPEVGGPPGPHSEGEAADFLPLKERFCWTLLKQIFLSQTPGFLFPNNAFCSMKVGMPCRQWGLGCTI</sequence>
<dbReference type="GO" id="GO:0005739">
    <property type="term" value="C:mitochondrion"/>
    <property type="evidence" value="ECO:0007669"/>
    <property type="project" value="TreeGrafter"/>
</dbReference>
<dbReference type="GO" id="GO:0008270">
    <property type="term" value="F:zinc ion binding"/>
    <property type="evidence" value="ECO:0007669"/>
    <property type="project" value="UniProtKB-KW"/>
</dbReference>
<name>A0A8D2LSB9_VARKO</name>
<dbReference type="InterPro" id="IPR007853">
    <property type="entry name" value="Znf_DNL-typ"/>
</dbReference>
<organism evidence="6 7">
    <name type="scientific">Varanus komodoensis</name>
    <name type="common">Komodo dragon</name>
    <dbReference type="NCBI Taxonomy" id="61221"/>
    <lineage>
        <taxon>Eukaryota</taxon>
        <taxon>Metazoa</taxon>
        <taxon>Chordata</taxon>
        <taxon>Craniata</taxon>
        <taxon>Vertebrata</taxon>
        <taxon>Euteleostomi</taxon>
        <taxon>Lepidosauria</taxon>
        <taxon>Squamata</taxon>
        <taxon>Bifurcata</taxon>
        <taxon>Unidentata</taxon>
        <taxon>Episquamata</taxon>
        <taxon>Toxicofera</taxon>
        <taxon>Anguimorpha</taxon>
        <taxon>Paleoanguimorpha</taxon>
        <taxon>Varanoidea</taxon>
        <taxon>Varanidae</taxon>
        <taxon>Varanus</taxon>
    </lineage>
</organism>
<proteinExistence type="predicted"/>
<evidence type="ECO:0000313" key="7">
    <source>
        <dbReference type="Proteomes" id="UP000694545"/>
    </source>
</evidence>